<dbReference type="InterPro" id="IPR036025">
    <property type="entry name" value="RtcB-like_sf"/>
</dbReference>
<evidence type="ECO:0000313" key="13">
    <source>
        <dbReference type="Proteomes" id="UP000287605"/>
    </source>
</evidence>
<dbReference type="OrthoDB" id="9802323at2"/>
<dbReference type="AlphaFoldDB" id="A0A430B639"/>
<evidence type="ECO:0000256" key="8">
    <source>
        <dbReference type="ARBA" id="ARBA00047746"/>
    </source>
</evidence>
<feature type="binding site" evidence="10">
    <location>
        <begin position="249"/>
        <end position="250"/>
    </location>
    <ligand>
        <name>GMP</name>
        <dbReference type="ChEBI" id="CHEBI:58115"/>
    </ligand>
</feature>
<keyword evidence="3 11" id="KW-0479">Metal-binding</keyword>
<dbReference type="Gene3D" id="3.90.1860.10">
    <property type="entry name" value="tRNA-splicing ligase RtcB"/>
    <property type="match status" value="1"/>
</dbReference>
<dbReference type="Pfam" id="PF01139">
    <property type="entry name" value="RtcB"/>
    <property type="match status" value="2"/>
</dbReference>
<dbReference type="GO" id="GO:0170057">
    <property type="term" value="F:RNA ligase (GTP) activity"/>
    <property type="evidence" value="ECO:0007669"/>
    <property type="project" value="UniProtKB-EC"/>
</dbReference>
<feature type="active site" description="GMP-histidine intermediate" evidence="9">
    <location>
        <position position="299"/>
    </location>
</feature>
<proteinExistence type="predicted"/>
<dbReference type="SUPFAM" id="SSF103365">
    <property type="entry name" value="Hypothetical protein PH1602"/>
    <property type="match status" value="1"/>
</dbReference>
<feature type="binding site" evidence="10">
    <location>
        <begin position="148"/>
        <end position="152"/>
    </location>
    <ligand>
        <name>GMP</name>
        <dbReference type="ChEBI" id="CHEBI:58115"/>
    </ligand>
</feature>
<evidence type="ECO:0000256" key="2">
    <source>
        <dbReference type="ARBA" id="ARBA00022598"/>
    </source>
</evidence>
<feature type="binding site" evidence="10">
    <location>
        <begin position="299"/>
        <end position="302"/>
    </location>
    <ligand>
        <name>GMP</name>
        <dbReference type="ChEBI" id="CHEBI:58115"/>
    </ligand>
</feature>
<dbReference type="PANTHER" id="PTHR43749:SF2">
    <property type="entry name" value="RNA-SPLICING LIGASE RTCB"/>
    <property type="match status" value="1"/>
</dbReference>
<feature type="binding site" evidence="11">
    <location>
        <position position="166"/>
    </location>
    <ligand>
        <name>Mn(2+)</name>
        <dbReference type="ChEBI" id="CHEBI:29035"/>
        <label>2</label>
    </ligand>
</feature>
<dbReference type="GO" id="GO:0042245">
    <property type="term" value="P:RNA repair"/>
    <property type="evidence" value="ECO:0007669"/>
    <property type="project" value="UniProtKB-KW"/>
</dbReference>
<comment type="cofactor">
    <cofactor evidence="11">
        <name>Mn(2+)</name>
        <dbReference type="ChEBI" id="CHEBI:29035"/>
    </cofactor>
    <text evidence="11">Binds 2 manganese ions per subunit.</text>
</comment>
<keyword evidence="2" id="KW-0436">Ligase</keyword>
<evidence type="ECO:0000256" key="3">
    <source>
        <dbReference type="ARBA" id="ARBA00022723"/>
    </source>
</evidence>
<feature type="binding site" evidence="10">
    <location>
        <position position="282"/>
    </location>
    <ligand>
        <name>GMP</name>
        <dbReference type="ChEBI" id="CHEBI:58115"/>
    </ligand>
</feature>
<dbReference type="GO" id="GO:0030145">
    <property type="term" value="F:manganese ion binding"/>
    <property type="evidence" value="ECO:0007669"/>
    <property type="project" value="TreeGrafter"/>
</dbReference>
<dbReference type="Proteomes" id="UP000287605">
    <property type="component" value="Unassembled WGS sequence"/>
</dbReference>
<evidence type="ECO:0000256" key="11">
    <source>
        <dbReference type="PIRSR" id="PIRSR601233-3"/>
    </source>
</evidence>
<comment type="catalytic activity">
    <reaction evidence="8">
        <text>a 3'-end 3'-phospho-ribonucleotide-RNA + a 5'-end dephospho-ribonucleoside-RNA + GTP = a ribonucleotidyl-ribonucleotide-RNA + GMP + diphosphate</text>
        <dbReference type="Rhea" id="RHEA:68076"/>
        <dbReference type="Rhea" id="RHEA-COMP:10463"/>
        <dbReference type="Rhea" id="RHEA-COMP:13936"/>
        <dbReference type="Rhea" id="RHEA-COMP:17355"/>
        <dbReference type="ChEBI" id="CHEBI:33019"/>
        <dbReference type="ChEBI" id="CHEBI:37565"/>
        <dbReference type="ChEBI" id="CHEBI:58115"/>
        <dbReference type="ChEBI" id="CHEBI:83062"/>
        <dbReference type="ChEBI" id="CHEBI:138284"/>
        <dbReference type="ChEBI" id="CHEBI:173118"/>
        <dbReference type="EC" id="6.5.1.8"/>
    </reaction>
</comment>
<dbReference type="PANTHER" id="PTHR43749">
    <property type="entry name" value="RNA-SPLICING LIGASE RTCB"/>
    <property type="match status" value="1"/>
</dbReference>
<comment type="caution">
    <text evidence="12">The sequence shown here is derived from an EMBL/GenBank/DDBJ whole genome shotgun (WGS) entry which is preliminary data.</text>
</comment>
<evidence type="ECO:0000256" key="5">
    <source>
        <dbReference type="ARBA" id="ARBA00022800"/>
    </source>
</evidence>
<keyword evidence="5" id="KW-0692">RNA repair</keyword>
<evidence type="ECO:0000256" key="1">
    <source>
        <dbReference type="ARBA" id="ARBA00012726"/>
    </source>
</evidence>
<feature type="binding site" evidence="11">
    <location>
        <position position="75"/>
    </location>
    <ligand>
        <name>Mn(2+)</name>
        <dbReference type="ChEBI" id="CHEBI:29035"/>
        <label>1</label>
    </ligand>
</feature>
<gene>
    <name evidence="12" type="ORF">CBF29_01215</name>
</gene>
<dbReference type="InterPro" id="IPR001233">
    <property type="entry name" value="RtcB"/>
</dbReference>
<evidence type="ECO:0000256" key="4">
    <source>
        <dbReference type="ARBA" id="ARBA00022741"/>
    </source>
</evidence>
<accession>A0A430B639</accession>
<reference evidence="12 13" key="1">
    <citation type="submission" date="2017-05" db="EMBL/GenBank/DDBJ databases">
        <title>Vagococcus spp. assemblies.</title>
        <authorList>
            <person name="Gulvik C.A."/>
        </authorList>
    </citation>
    <scope>NUCLEOTIDE SEQUENCE [LARGE SCALE GENOMIC DNA]</scope>
    <source>
        <strain evidence="12 13">CCUG 51432</strain>
    </source>
</reference>
<keyword evidence="13" id="KW-1185">Reference proteome</keyword>
<keyword evidence="7 11" id="KW-0464">Manganese</keyword>
<feature type="binding site" evidence="11">
    <location>
        <position position="249"/>
    </location>
    <ligand>
        <name>Mn(2+)</name>
        <dbReference type="ChEBI" id="CHEBI:29035"/>
        <label>2</label>
    </ligand>
</feature>
<dbReference type="InterPro" id="IPR052915">
    <property type="entry name" value="RtcB-like"/>
</dbReference>
<evidence type="ECO:0000313" key="12">
    <source>
        <dbReference type="EMBL" id="RSU15775.1"/>
    </source>
</evidence>
<protein>
    <recommendedName>
        <fullName evidence="1">3'-phosphate/5'-hydroxy nucleic acid ligase</fullName>
        <ecNumber evidence="1">6.5.1.8</ecNumber>
    </recommendedName>
</protein>
<feature type="binding site" evidence="10">
    <location>
        <begin position="275"/>
        <end position="278"/>
    </location>
    <ligand>
        <name>GMP</name>
        <dbReference type="ChEBI" id="CHEBI:58115"/>
    </ligand>
</feature>
<dbReference type="RefSeq" id="WP_126806422.1">
    <property type="nucleotide sequence ID" value="NZ_NGKA01000001.1"/>
</dbReference>
<keyword evidence="4 10" id="KW-0547">Nucleotide-binding</keyword>
<evidence type="ECO:0000256" key="6">
    <source>
        <dbReference type="ARBA" id="ARBA00023134"/>
    </source>
</evidence>
<dbReference type="GO" id="GO:0003909">
    <property type="term" value="F:DNA ligase activity"/>
    <property type="evidence" value="ECO:0007669"/>
    <property type="project" value="TreeGrafter"/>
</dbReference>
<organism evidence="12 13">
    <name type="scientific">Vagococcus elongatus</name>
    <dbReference type="NCBI Taxonomy" id="180344"/>
    <lineage>
        <taxon>Bacteria</taxon>
        <taxon>Bacillati</taxon>
        <taxon>Bacillota</taxon>
        <taxon>Bacilli</taxon>
        <taxon>Lactobacillales</taxon>
        <taxon>Enterococcaceae</taxon>
        <taxon>Vagococcus</taxon>
    </lineage>
</organism>
<evidence type="ECO:0000256" key="7">
    <source>
        <dbReference type="ARBA" id="ARBA00023211"/>
    </source>
</evidence>
<evidence type="ECO:0000256" key="9">
    <source>
        <dbReference type="PIRSR" id="PIRSR601233-1"/>
    </source>
</evidence>
<dbReference type="GO" id="GO:0005525">
    <property type="term" value="F:GTP binding"/>
    <property type="evidence" value="ECO:0007669"/>
    <property type="project" value="UniProtKB-KW"/>
</dbReference>
<evidence type="ECO:0000256" key="10">
    <source>
        <dbReference type="PIRSR" id="PIRSR601233-2"/>
    </source>
</evidence>
<feature type="binding site" evidence="11">
    <location>
        <position position="149"/>
    </location>
    <ligand>
        <name>Mn(2+)</name>
        <dbReference type="ChEBI" id="CHEBI:29035"/>
        <label>1</label>
    </ligand>
</feature>
<dbReference type="EC" id="6.5.1.8" evidence="1"/>
<sequence>MLTLKGRYAEAKVFTDTVDELTLQQIQSMIDHDITENTQVRIMPDCHLGKGSTVGTTIKFDGEIDKVVPNIVGVDIGCGILMHKLDYGTEIDFKLLDRKINKLIPSGFEKHDFTSNSFDDELGKLLLPLSKDTIRMARQSIGTLGGGNHYIEVAEDEQGSRWLSVHSGSRNLGHQIATYYQKLAVEEMSQKLGATHQRELVPLKGKNLTDYLNDMQIAQKFAALNRKTMLERITREMNWKIVDCFDSIHNFIDLEHKIIRKGATSAQKAERLVIPLNMRDGSLICEGLGNEDWNYSAPHGAGRELSRSQAKKRLDFKLYQEQMKNVYTSSVVRGTLDEAPDAYKPVEQIIGNISDTVVITHRLKPLYNFKAH</sequence>
<name>A0A430B639_9ENTE</name>
<dbReference type="EMBL" id="NGKA01000001">
    <property type="protein sequence ID" value="RSU15775.1"/>
    <property type="molecule type" value="Genomic_DNA"/>
</dbReference>
<dbReference type="GO" id="GO:0006281">
    <property type="term" value="P:DNA repair"/>
    <property type="evidence" value="ECO:0007669"/>
    <property type="project" value="TreeGrafter"/>
</dbReference>
<keyword evidence="6 10" id="KW-0342">GTP-binding</keyword>
<dbReference type="GO" id="GO:0006396">
    <property type="term" value="P:RNA processing"/>
    <property type="evidence" value="ECO:0007669"/>
    <property type="project" value="InterPro"/>
</dbReference>